<dbReference type="CDD" id="cd16146">
    <property type="entry name" value="ARS_like"/>
    <property type="match status" value="1"/>
</dbReference>
<name>A0A517ST82_9BACT</name>
<evidence type="ECO:0000256" key="3">
    <source>
        <dbReference type="ARBA" id="ARBA00022801"/>
    </source>
</evidence>
<gene>
    <name evidence="6" type="primary">atsA_23</name>
    <name evidence="6" type="ORF">SV7mr_18440</name>
</gene>
<comment type="similarity">
    <text evidence="1">Belongs to the sulfatase family.</text>
</comment>
<dbReference type="InterPro" id="IPR024607">
    <property type="entry name" value="Sulfatase_CS"/>
</dbReference>
<dbReference type="PANTHER" id="PTHR42693">
    <property type="entry name" value="ARYLSULFATASE FAMILY MEMBER"/>
    <property type="match status" value="1"/>
</dbReference>
<dbReference type="Gene3D" id="3.40.720.10">
    <property type="entry name" value="Alkaline Phosphatase, subunit A"/>
    <property type="match status" value="1"/>
</dbReference>
<evidence type="ECO:0000313" key="7">
    <source>
        <dbReference type="Proteomes" id="UP000315003"/>
    </source>
</evidence>
<dbReference type="Proteomes" id="UP000315003">
    <property type="component" value="Chromosome"/>
</dbReference>
<dbReference type="AlphaFoldDB" id="A0A517ST82"/>
<dbReference type="InterPro" id="IPR017850">
    <property type="entry name" value="Alkaline_phosphatase_core_sf"/>
</dbReference>
<sequence length="605" mass="68163">MSKQKSRRTLPLRLGLFFFCLIVGHVAPGLVAPVSADQPNVIVILTDDQGWGDLSVHGNTNMSTPNIDRLASQGMALERFYVCPICSPTRAEFMTGRYNPRTGVKSASRGEERMDLDETTIFEAFKTAGYRTAAFGKWHNGMQPPYHPNARGIDEYYGFCSGHWGHYHSPMLEHNGQIVTGEGFVIDDFTNRAMSYLEEHKDAPFFVYLPFCTPHSPMQVPDRWWDKFENHDLPLRAREDQPENLSHARAALAMCENIDWNVGRLMKKLDDLEIADNTIVIYFSDNGPNGFRWNGDMKGKKGSVDEGGVRSPCFIRWPAKIPAGSKTDTIAGSIDLKPTLLDLAGIRDTGTLPMDGVSLKPLLLQDTVNWPDRLYINHFRGKTSVRSQRFRLGYKGGLYEMQNDPGQRVDVKDKFPKVYRQLTAAGEKFDREVVGELPEGNDQRPFTIGHPDLTFTQLPARDAVATGQIQRSGRAPNCSFFTNWVNLEDSISWNTDVQIEGDYQVWVYYTCSEANLGTVLELRCHHSAITKEVTIANDPPLVGENSDRSPRKSESYVKEFVPLNFGILHLEKGKNPLVLSAQKIPGDQSIEMRLIMLNRLSNVKE</sequence>
<dbReference type="EMBL" id="CP036272">
    <property type="protein sequence ID" value="QDT59337.1"/>
    <property type="molecule type" value="Genomic_DNA"/>
</dbReference>
<dbReference type="InterPro" id="IPR000917">
    <property type="entry name" value="Sulfatase_N"/>
</dbReference>
<accession>A0A517ST82</accession>
<dbReference type="GO" id="GO:0046872">
    <property type="term" value="F:metal ion binding"/>
    <property type="evidence" value="ECO:0007669"/>
    <property type="project" value="UniProtKB-KW"/>
</dbReference>
<dbReference type="PANTHER" id="PTHR42693:SF53">
    <property type="entry name" value="ENDO-4-O-SULFATASE"/>
    <property type="match status" value="1"/>
</dbReference>
<reference evidence="6 7" key="1">
    <citation type="submission" date="2019-02" db="EMBL/GenBank/DDBJ databases">
        <title>Deep-cultivation of Planctomycetes and their phenomic and genomic characterization uncovers novel biology.</title>
        <authorList>
            <person name="Wiegand S."/>
            <person name="Jogler M."/>
            <person name="Boedeker C."/>
            <person name="Pinto D."/>
            <person name="Vollmers J."/>
            <person name="Rivas-Marin E."/>
            <person name="Kohn T."/>
            <person name="Peeters S.H."/>
            <person name="Heuer A."/>
            <person name="Rast P."/>
            <person name="Oberbeckmann S."/>
            <person name="Bunk B."/>
            <person name="Jeske O."/>
            <person name="Meyerdierks A."/>
            <person name="Storesund J.E."/>
            <person name="Kallscheuer N."/>
            <person name="Luecker S."/>
            <person name="Lage O.M."/>
            <person name="Pohl T."/>
            <person name="Merkel B.J."/>
            <person name="Hornburger P."/>
            <person name="Mueller R.-W."/>
            <person name="Bruemmer F."/>
            <person name="Labrenz M."/>
            <person name="Spormann A.M."/>
            <person name="Op den Camp H."/>
            <person name="Overmann J."/>
            <person name="Amann R."/>
            <person name="Jetten M.S.M."/>
            <person name="Mascher T."/>
            <person name="Medema M.H."/>
            <person name="Devos D.P."/>
            <person name="Kaster A.-K."/>
            <person name="Ovreas L."/>
            <person name="Rohde M."/>
            <person name="Galperin M.Y."/>
            <person name="Jogler C."/>
        </authorList>
    </citation>
    <scope>NUCLEOTIDE SEQUENCE [LARGE SCALE GENOMIC DNA]</scope>
    <source>
        <strain evidence="6 7">SV_7m_r</strain>
    </source>
</reference>
<feature type="domain" description="Sulfatase N-terminal" evidence="5">
    <location>
        <begin position="39"/>
        <end position="346"/>
    </location>
</feature>
<keyword evidence="2" id="KW-0479">Metal-binding</keyword>
<dbReference type="PROSITE" id="PS00523">
    <property type="entry name" value="SULFATASE_1"/>
    <property type="match status" value="1"/>
</dbReference>
<dbReference type="SUPFAM" id="SSF53649">
    <property type="entry name" value="Alkaline phosphatase-like"/>
    <property type="match status" value="1"/>
</dbReference>
<keyword evidence="3 6" id="KW-0378">Hydrolase</keyword>
<keyword evidence="4" id="KW-0106">Calcium</keyword>
<dbReference type="InterPro" id="IPR050738">
    <property type="entry name" value="Sulfatase"/>
</dbReference>
<organism evidence="6 7">
    <name type="scientific">Stieleria bergensis</name>
    <dbReference type="NCBI Taxonomy" id="2528025"/>
    <lineage>
        <taxon>Bacteria</taxon>
        <taxon>Pseudomonadati</taxon>
        <taxon>Planctomycetota</taxon>
        <taxon>Planctomycetia</taxon>
        <taxon>Pirellulales</taxon>
        <taxon>Pirellulaceae</taxon>
        <taxon>Stieleria</taxon>
    </lineage>
</organism>
<keyword evidence="7" id="KW-1185">Reference proteome</keyword>
<evidence type="ECO:0000259" key="5">
    <source>
        <dbReference type="Pfam" id="PF00884"/>
    </source>
</evidence>
<dbReference type="RefSeq" id="WP_145271158.1">
    <property type="nucleotide sequence ID" value="NZ_CP036272.1"/>
</dbReference>
<dbReference type="OrthoDB" id="9783154at2"/>
<protein>
    <submittedName>
        <fullName evidence="6">Arylsulfatase</fullName>
        <ecNumber evidence="6">3.1.6.1</ecNumber>
    </submittedName>
</protein>
<evidence type="ECO:0000256" key="4">
    <source>
        <dbReference type="ARBA" id="ARBA00022837"/>
    </source>
</evidence>
<dbReference type="Pfam" id="PF00884">
    <property type="entry name" value="Sulfatase"/>
    <property type="match status" value="1"/>
</dbReference>
<dbReference type="EC" id="3.1.6.1" evidence="6"/>
<evidence type="ECO:0000256" key="2">
    <source>
        <dbReference type="ARBA" id="ARBA00022723"/>
    </source>
</evidence>
<dbReference type="GO" id="GO:0004065">
    <property type="term" value="F:arylsulfatase activity"/>
    <property type="evidence" value="ECO:0007669"/>
    <property type="project" value="UniProtKB-EC"/>
</dbReference>
<proteinExistence type="inferred from homology"/>
<evidence type="ECO:0000313" key="6">
    <source>
        <dbReference type="EMBL" id="QDT59337.1"/>
    </source>
</evidence>
<evidence type="ECO:0000256" key="1">
    <source>
        <dbReference type="ARBA" id="ARBA00008779"/>
    </source>
</evidence>